<evidence type="ECO:0000256" key="1">
    <source>
        <dbReference type="SAM" id="MobiDB-lite"/>
    </source>
</evidence>
<evidence type="ECO:0000313" key="3">
    <source>
        <dbReference type="Proteomes" id="UP000236161"/>
    </source>
</evidence>
<feature type="region of interest" description="Disordered" evidence="1">
    <location>
        <begin position="49"/>
        <end position="81"/>
    </location>
</feature>
<dbReference type="Proteomes" id="UP000236161">
    <property type="component" value="Unassembled WGS sequence"/>
</dbReference>
<accession>A0A2I0A176</accession>
<organism evidence="2 3">
    <name type="scientific">Apostasia shenzhenica</name>
    <dbReference type="NCBI Taxonomy" id="1088818"/>
    <lineage>
        <taxon>Eukaryota</taxon>
        <taxon>Viridiplantae</taxon>
        <taxon>Streptophyta</taxon>
        <taxon>Embryophyta</taxon>
        <taxon>Tracheophyta</taxon>
        <taxon>Spermatophyta</taxon>
        <taxon>Magnoliopsida</taxon>
        <taxon>Liliopsida</taxon>
        <taxon>Asparagales</taxon>
        <taxon>Orchidaceae</taxon>
        <taxon>Apostasioideae</taxon>
        <taxon>Apostasia</taxon>
    </lineage>
</organism>
<gene>
    <name evidence="2" type="ORF">AXF42_Ash014197</name>
</gene>
<keyword evidence="3" id="KW-1185">Reference proteome</keyword>
<dbReference type="EMBL" id="KZ452039">
    <property type="protein sequence ID" value="PKA49295.1"/>
    <property type="molecule type" value="Genomic_DNA"/>
</dbReference>
<proteinExistence type="predicted"/>
<evidence type="ECO:0000313" key="2">
    <source>
        <dbReference type="EMBL" id="PKA49295.1"/>
    </source>
</evidence>
<dbReference type="AlphaFoldDB" id="A0A2I0A176"/>
<reference evidence="2 3" key="1">
    <citation type="journal article" date="2017" name="Nature">
        <title>The Apostasia genome and the evolution of orchids.</title>
        <authorList>
            <person name="Zhang G.Q."/>
            <person name="Liu K.W."/>
            <person name="Li Z."/>
            <person name="Lohaus R."/>
            <person name="Hsiao Y.Y."/>
            <person name="Niu S.C."/>
            <person name="Wang J.Y."/>
            <person name="Lin Y.C."/>
            <person name="Xu Q."/>
            <person name="Chen L.J."/>
            <person name="Yoshida K."/>
            <person name="Fujiwara S."/>
            <person name="Wang Z.W."/>
            <person name="Zhang Y.Q."/>
            <person name="Mitsuda N."/>
            <person name="Wang M."/>
            <person name="Liu G.H."/>
            <person name="Pecoraro L."/>
            <person name="Huang H.X."/>
            <person name="Xiao X.J."/>
            <person name="Lin M."/>
            <person name="Wu X.Y."/>
            <person name="Wu W.L."/>
            <person name="Chen Y.Y."/>
            <person name="Chang S.B."/>
            <person name="Sakamoto S."/>
            <person name="Ohme-Takagi M."/>
            <person name="Yagi M."/>
            <person name="Zeng S.J."/>
            <person name="Shen C.Y."/>
            <person name="Yeh C.M."/>
            <person name="Luo Y.B."/>
            <person name="Tsai W.C."/>
            <person name="Van de Peer Y."/>
            <person name="Liu Z.J."/>
        </authorList>
    </citation>
    <scope>NUCLEOTIDE SEQUENCE [LARGE SCALE GENOMIC DNA]</scope>
    <source>
        <strain evidence="3">cv. Shenzhen</strain>
        <tissue evidence="2">Stem</tissue>
    </source>
</reference>
<name>A0A2I0A176_9ASPA</name>
<sequence length="188" mass="21347">MQKNWGLGWWIQTEEIPAGKQENSSFRISRNLTWSWGPGNDAVLGEEQVKIKPANSSAAEHKQKTGTETQKPAERKTDRSPKFRARLLPKMGRKARIESQEIVKTAKPTNNPLKSAIRIVKKKGMPNPATTKFKTSLPVRPKMWTTVVYIQSGIRRQSNCEEAVRLPSHPSIIRGVKKTSLTYINFRL</sequence>
<protein>
    <submittedName>
        <fullName evidence="2">Uncharacterized protein</fullName>
    </submittedName>
</protein>
<feature type="compositionally biased region" description="Basic and acidic residues" evidence="1">
    <location>
        <begin position="59"/>
        <end position="81"/>
    </location>
</feature>